<dbReference type="Proteomes" id="UP001054252">
    <property type="component" value="Unassembled WGS sequence"/>
</dbReference>
<evidence type="ECO:0000313" key="1">
    <source>
        <dbReference type="EMBL" id="GKV21784.1"/>
    </source>
</evidence>
<evidence type="ECO:0000313" key="2">
    <source>
        <dbReference type="Proteomes" id="UP001054252"/>
    </source>
</evidence>
<name>A0AAV5K476_9ROSI</name>
<accession>A0AAV5K476</accession>
<dbReference type="AlphaFoldDB" id="A0AAV5K476"/>
<sequence length="94" mass="10641">MIISLDRGKYQSLGFDFVSWCPLPSYCAEEIPRACLMSVEVCRGFCGKGGERTWRRRETPGVTSFGELQVAVICCYRAVRAALPSFYWPPLLQL</sequence>
<reference evidence="1 2" key="1">
    <citation type="journal article" date="2021" name="Commun. Biol.">
        <title>The genome of Shorea leprosula (Dipterocarpaceae) highlights the ecological relevance of drought in aseasonal tropical rainforests.</title>
        <authorList>
            <person name="Ng K.K.S."/>
            <person name="Kobayashi M.J."/>
            <person name="Fawcett J.A."/>
            <person name="Hatakeyama M."/>
            <person name="Paape T."/>
            <person name="Ng C.H."/>
            <person name="Ang C.C."/>
            <person name="Tnah L.H."/>
            <person name="Lee C.T."/>
            <person name="Nishiyama T."/>
            <person name="Sese J."/>
            <person name="O'Brien M.J."/>
            <person name="Copetti D."/>
            <person name="Mohd Noor M.I."/>
            <person name="Ong R.C."/>
            <person name="Putra M."/>
            <person name="Sireger I.Z."/>
            <person name="Indrioko S."/>
            <person name="Kosugi Y."/>
            <person name="Izuno A."/>
            <person name="Isagi Y."/>
            <person name="Lee S.L."/>
            <person name="Shimizu K.K."/>
        </authorList>
    </citation>
    <scope>NUCLEOTIDE SEQUENCE [LARGE SCALE GENOMIC DNA]</scope>
    <source>
        <strain evidence="1">214</strain>
    </source>
</reference>
<proteinExistence type="predicted"/>
<organism evidence="1 2">
    <name type="scientific">Rubroshorea leprosula</name>
    <dbReference type="NCBI Taxonomy" id="152421"/>
    <lineage>
        <taxon>Eukaryota</taxon>
        <taxon>Viridiplantae</taxon>
        <taxon>Streptophyta</taxon>
        <taxon>Embryophyta</taxon>
        <taxon>Tracheophyta</taxon>
        <taxon>Spermatophyta</taxon>
        <taxon>Magnoliopsida</taxon>
        <taxon>eudicotyledons</taxon>
        <taxon>Gunneridae</taxon>
        <taxon>Pentapetalae</taxon>
        <taxon>rosids</taxon>
        <taxon>malvids</taxon>
        <taxon>Malvales</taxon>
        <taxon>Dipterocarpaceae</taxon>
        <taxon>Rubroshorea</taxon>
    </lineage>
</organism>
<dbReference type="EMBL" id="BPVZ01000058">
    <property type="protein sequence ID" value="GKV21784.1"/>
    <property type="molecule type" value="Genomic_DNA"/>
</dbReference>
<gene>
    <name evidence="1" type="ORF">SLEP1_g31730</name>
</gene>
<protein>
    <submittedName>
        <fullName evidence="1">Uncharacterized protein</fullName>
    </submittedName>
</protein>
<comment type="caution">
    <text evidence="1">The sequence shown here is derived from an EMBL/GenBank/DDBJ whole genome shotgun (WGS) entry which is preliminary data.</text>
</comment>
<keyword evidence="2" id="KW-1185">Reference proteome</keyword>